<feature type="transmembrane region" description="Helical" evidence="6">
    <location>
        <begin position="76"/>
        <end position="93"/>
    </location>
</feature>
<dbReference type="PANTHER" id="PTHR23523">
    <property type="match status" value="1"/>
</dbReference>
<keyword evidence="3 6" id="KW-0812">Transmembrane</keyword>
<evidence type="ECO:0000313" key="8">
    <source>
        <dbReference type="EMBL" id="QSE76942.1"/>
    </source>
</evidence>
<dbReference type="GO" id="GO:0005886">
    <property type="term" value="C:plasma membrane"/>
    <property type="evidence" value="ECO:0007669"/>
    <property type="project" value="UniProtKB-SubCell"/>
</dbReference>
<feature type="transmembrane region" description="Helical" evidence="6">
    <location>
        <begin position="161"/>
        <end position="178"/>
    </location>
</feature>
<feature type="transmembrane region" description="Helical" evidence="6">
    <location>
        <begin position="365"/>
        <end position="385"/>
    </location>
</feature>
<feature type="transmembrane region" description="Helical" evidence="6">
    <location>
        <begin position="46"/>
        <end position="64"/>
    </location>
</feature>
<comment type="subcellular location">
    <subcellularLocation>
        <location evidence="1">Cell membrane</location>
        <topology evidence="1">Multi-pass membrane protein</topology>
    </subcellularLocation>
</comment>
<accession>A0AA45KGN2</accession>
<keyword evidence="2" id="KW-0813">Transport</keyword>
<dbReference type="PROSITE" id="PS50850">
    <property type="entry name" value="MFS"/>
    <property type="match status" value="1"/>
</dbReference>
<dbReference type="KEGG" id="lti:JW886_01360"/>
<protein>
    <submittedName>
        <fullName evidence="8">MFS transporter</fullName>
    </submittedName>
</protein>
<feature type="transmembrane region" description="Helical" evidence="6">
    <location>
        <begin position="274"/>
        <end position="292"/>
    </location>
</feature>
<reference evidence="8 9" key="1">
    <citation type="submission" date="2021-02" db="EMBL/GenBank/DDBJ databases">
        <title>Complete genome sequence of Lactococcus lactis strain K_LL004.</title>
        <authorList>
            <person name="Kim H.B."/>
        </authorList>
    </citation>
    <scope>NUCLEOTIDE SEQUENCE [LARGE SCALE GENOMIC DNA]</scope>
    <source>
        <strain evidence="8 9">K_LL004</strain>
    </source>
</reference>
<gene>
    <name evidence="8" type="ORF">JW886_01360</name>
</gene>
<dbReference type="SUPFAM" id="SSF103473">
    <property type="entry name" value="MFS general substrate transporter"/>
    <property type="match status" value="1"/>
</dbReference>
<feature type="transmembrane region" description="Helical" evidence="6">
    <location>
        <begin position="237"/>
        <end position="262"/>
    </location>
</feature>
<evidence type="ECO:0000259" key="7">
    <source>
        <dbReference type="PROSITE" id="PS50850"/>
    </source>
</evidence>
<evidence type="ECO:0000313" key="9">
    <source>
        <dbReference type="Proteomes" id="UP000663608"/>
    </source>
</evidence>
<evidence type="ECO:0000256" key="1">
    <source>
        <dbReference type="ARBA" id="ARBA00004651"/>
    </source>
</evidence>
<evidence type="ECO:0000256" key="5">
    <source>
        <dbReference type="ARBA" id="ARBA00023136"/>
    </source>
</evidence>
<name>A0AA45KGN2_9LACT</name>
<feature type="transmembrane region" description="Helical" evidence="6">
    <location>
        <begin position="134"/>
        <end position="155"/>
    </location>
</feature>
<feature type="transmembrane region" description="Helical" evidence="6">
    <location>
        <begin position="99"/>
        <end position="122"/>
    </location>
</feature>
<dbReference type="GO" id="GO:0022857">
    <property type="term" value="F:transmembrane transporter activity"/>
    <property type="evidence" value="ECO:0007669"/>
    <property type="project" value="InterPro"/>
</dbReference>
<organism evidence="8 9">
    <name type="scientific">Lactococcus taiwanensis</name>
    <dbReference type="NCBI Taxonomy" id="1151742"/>
    <lineage>
        <taxon>Bacteria</taxon>
        <taxon>Bacillati</taxon>
        <taxon>Bacillota</taxon>
        <taxon>Bacilli</taxon>
        <taxon>Lactobacillales</taxon>
        <taxon>Streptococcaceae</taxon>
        <taxon>Lactococcus</taxon>
    </lineage>
</organism>
<evidence type="ECO:0000256" key="4">
    <source>
        <dbReference type="ARBA" id="ARBA00022989"/>
    </source>
</evidence>
<dbReference type="InterPro" id="IPR052524">
    <property type="entry name" value="MFS_Cyanate_Porter"/>
</dbReference>
<evidence type="ECO:0000256" key="6">
    <source>
        <dbReference type="SAM" id="Phobius"/>
    </source>
</evidence>
<dbReference type="InterPro" id="IPR020846">
    <property type="entry name" value="MFS_dom"/>
</dbReference>
<feature type="transmembrane region" description="Helical" evidence="6">
    <location>
        <begin position="341"/>
        <end position="359"/>
    </location>
</feature>
<feature type="domain" description="Major facilitator superfamily (MFS) profile" evidence="7">
    <location>
        <begin position="10"/>
        <end position="391"/>
    </location>
</feature>
<dbReference type="InterPro" id="IPR011701">
    <property type="entry name" value="MFS"/>
</dbReference>
<dbReference type="PANTHER" id="PTHR23523:SF2">
    <property type="entry name" value="2-NITROIMIDAZOLE TRANSPORTER"/>
    <property type="match status" value="1"/>
</dbReference>
<dbReference type="Pfam" id="PF07690">
    <property type="entry name" value="MFS_1"/>
    <property type="match status" value="1"/>
</dbReference>
<dbReference type="Proteomes" id="UP000663608">
    <property type="component" value="Chromosome"/>
</dbReference>
<evidence type="ECO:0000256" key="3">
    <source>
        <dbReference type="ARBA" id="ARBA00022692"/>
    </source>
</evidence>
<keyword evidence="9" id="KW-1185">Reference proteome</keyword>
<evidence type="ECO:0000256" key="2">
    <source>
        <dbReference type="ARBA" id="ARBA00022448"/>
    </source>
</evidence>
<dbReference type="Gene3D" id="1.20.1250.20">
    <property type="entry name" value="MFS general substrate transporter like domains"/>
    <property type="match status" value="1"/>
</dbReference>
<dbReference type="AlphaFoldDB" id="A0AA45KGN2"/>
<dbReference type="RefSeq" id="WP_205872103.1">
    <property type="nucleotide sequence ID" value="NZ_CP070872.1"/>
</dbReference>
<dbReference type="InterPro" id="IPR036259">
    <property type="entry name" value="MFS_trans_sf"/>
</dbReference>
<feature type="transmembrane region" description="Helical" evidence="6">
    <location>
        <begin position="206"/>
        <end position="225"/>
    </location>
</feature>
<keyword evidence="4 6" id="KW-1133">Transmembrane helix</keyword>
<proteinExistence type="predicted"/>
<sequence length="391" mass="42727">MPTSKPSPFFIWGLILLGFAIRVPFTTLTPVLNQIAQALHVSVDSLGILTTVPLLMFALFSSLAPKLAQYSGIERLFTMALLAMVIGSFIRIFNVPTLYLGTIIIGAAIAMLNVLLPALILVNQPHQIGRYTTLYTTAMTVAMAIFSALAVPIVMASSWKILILVLTALLVVTLVVWLPNNKNNHKLQLSQEISNASREKLWKNKLAWFLLVFGGLQSFLFYTGVTWLPTMAQDAGISAGLTGILAGVYTLIGMPFSLFLPIALTRLELKQRRYLMGGISGLGIVSLILLLIPLNNFIYWLIINALLGLTVGALFPYLMTSLSLKTTSAHQAAQLSGMVQTGGYFLAAVGPIGFGYAHVLFQSWFPAKVILLILAAVMTFCLLYVERFEKI</sequence>
<dbReference type="EMBL" id="CP070872">
    <property type="protein sequence ID" value="QSE76942.1"/>
    <property type="molecule type" value="Genomic_DNA"/>
</dbReference>
<keyword evidence="5 6" id="KW-0472">Membrane</keyword>
<feature type="transmembrane region" description="Helical" evidence="6">
    <location>
        <begin position="298"/>
        <end position="320"/>
    </location>
</feature>